<evidence type="ECO:0000256" key="5">
    <source>
        <dbReference type="ARBA" id="ARBA00022829"/>
    </source>
</evidence>
<dbReference type="GO" id="GO:0007076">
    <property type="term" value="P:mitotic chromosome condensation"/>
    <property type="evidence" value="ECO:0007669"/>
    <property type="project" value="EnsemblFungi"/>
</dbReference>
<dbReference type="eggNOG" id="ENOG502QQXI">
    <property type="taxonomic scope" value="Eukaryota"/>
</dbReference>
<dbReference type="InParanoid" id="G8ZPJ9"/>
<dbReference type="GO" id="GO:0006302">
    <property type="term" value="P:double-strand break repair"/>
    <property type="evidence" value="ECO:0007669"/>
    <property type="project" value="EnsemblFungi"/>
</dbReference>
<dbReference type="OrthoDB" id="4062938at2759"/>
<organism evidence="8 9">
    <name type="scientific">Torulaspora delbrueckii</name>
    <name type="common">Yeast</name>
    <name type="synonym">Candida colliculosa</name>
    <dbReference type="NCBI Taxonomy" id="4950"/>
    <lineage>
        <taxon>Eukaryota</taxon>
        <taxon>Fungi</taxon>
        <taxon>Dikarya</taxon>
        <taxon>Ascomycota</taxon>
        <taxon>Saccharomycotina</taxon>
        <taxon>Saccharomycetes</taxon>
        <taxon>Saccharomycetales</taxon>
        <taxon>Saccharomycetaceae</taxon>
        <taxon>Torulaspora</taxon>
    </lineage>
</organism>
<dbReference type="STRING" id="1076872.G8ZPJ9"/>
<evidence type="ECO:0000256" key="3">
    <source>
        <dbReference type="ARBA" id="ARBA00022618"/>
    </source>
</evidence>
<evidence type="ECO:0000256" key="4">
    <source>
        <dbReference type="ARBA" id="ARBA00022776"/>
    </source>
</evidence>
<evidence type="ECO:0000256" key="1">
    <source>
        <dbReference type="ARBA" id="ARBA00004123"/>
    </source>
</evidence>
<sequence>MDLQRLPVEVVYQLSQEYREQAYAVSAKVKNEEQLKQYCTLISMAIKCLRYIKRVFPLSIEQDLQVTLELVDLLLQETHNLDLAESFVSSLRERLLIHNSSSSTGSLVNERMQCELLLLCRIPLIRGSKFHFKAALRSCDHLVQHLSQLKDTLESYEEWKRVFQYVSMLLSQRLGKHLIVRAKYDDLWQNPELPLQWQAFITLSYTNYLLDNRFPIPLPVSQRLGSISFSDVRPKWYAWKLMLQLTILVYQDKNITEKLNEFKCFFAQSKDALTDSSDDSIVQVGSRLCLSLDSPFMLNYQDLKNMLLLFQSVSFLVNCYDKKASFSVMFLPKVVKTTTKLIDTMKQRNGVSLNEISAKLHWYEQILSLTRFYQVWQDMLLEPHSLHTSSDGLLHVMSQQAEYRKDPASICDEYQVIKDASDSTNETKLLSLLNTYLIRASLVSEGVERQKHATLCNIIWDQITKRLADTDLRDNATWDCALTMTWIMTHFEPFSSNPIPATDDERNHHIEKLRLYYDANKLRLSNEVEDEPQSKGSVDEVLKLKKSLMLQILLNYLGGRMLEQDLETICQISAACCRLAKIRKLPVIQYVTGLWHLANCTLAMKTKEVTITRAKLESLVKKICIREL</sequence>
<evidence type="ECO:0000313" key="9">
    <source>
        <dbReference type="Proteomes" id="UP000005627"/>
    </source>
</evidence>
<proteinExistence type="inferred from homology"/>
<dbReference type="FunCoup" id="G8ZPJ9">
    <property type="interactions" value="158"/>
</dbReference>
<dbReference type="GO" id="GO:0043565">
    <property type="term" value="F:sequence-specific DNA binding"/>
    <property type="evidence" value="ECO:0007669"/>
    <property type="project" value="EnsemblFungi"/>
</dbReference>
<dbReference type="GO" id="GO:0071169">
    <property type="term" value="P:establishment of protein localization to chromatin"/>
    <property type="evidence" value="ECO:0007669"/>
    <property type="project" value="EnsemblFungi"/>
</dbReference>
<dbReference type="KEGG" id="tdl:TDEL_0B04140"/>
<dbReference type="HOGENOM" id="CLU_409364_0_0_1"/>
<dbReference type="Pfam" id="PF10345">
    <property type="entry name" value="Cohesin_load"/>
    <property type="match status" value="1"/>
</dbReference>
<dbReference type="GO" id="GO:0043515">
    <property type="term" value="F:kinetochore binding"/>
    <property type="evidence" value="ECO:0007669"/>
    <property type="project" value="EnsemblFungi"/>
</dbReference>
<dbReference type="GO" id="GO:0070550">
    <property type="term" value="P:rDNA chromatin condensation"/>
    <property type="evidence" value="ECO:0007669"/>
    <property type="project" value="EnsemblFungi"/>
</dbReference>
<keyword evidence="6" id="KW-0539">Nucleus</keyword>
<evidence type="ECO:0000256" key="7">
    <source>
        <dbReference type="ARBA" id="ARBA00023306"/>
    </source>
</evidence>
<dbReference type="Proteomes" id="UP000005627">
    <property type="component" value="Chromosome 2"/>
</dbReference>
<evidence type="ECO:0000256" key="2">
    <source>
        <dbReference type="ARBA" id="ARBA00008585"/>
    </source>
</evidence>
<dbReference type="EMBL" id="HE616743">
    <property type="protein sequence ID" value="CCE90543.1"/>
    <property type="molecule type" value="Genomic_DNA"/>
</dbReference>
<accession>G8ZPJ9</accession>
<comment type="subcellular location">
    <subcellularLocation>
        <location evidence="1">Nucleus</location>
    </subcellularLocation>
</comment>
<evidence type="ECO:0000313" key="8">
    <source>
        <dbReference type="EMBL" id="CCE90543.1"/>
    </source>
</evidence>
<comment type="similarity">
    <text evidence="2">Belongs to the SCC4/mau-2 family.</text>
</comment>
<protein>
    <submittedName>
        <fullName evidence="8">Uncharacterized protein</fullName>
    </submittedName>
</protein>
<evidence type="ECO:0000256" key="6">
    <source>
        <dbReference type="ARBA" id="ARBA00023242"/>
    </source>
</evidence>
<dbReference type="GO" id="GO:0000785">
    <property type="term" value="C:chromatin"/>
    <property type="evidence" value="ECO:0007669"/>
    <property type="project" value="EnsemblFungi"/>
</dbReference>
<dbReference type="GO" id="GO:0051301">
    <property type="term" value="P:cell division"/>
    <property type="evidence" value="ECO:0007669"/>
    <property type="project" value="UniProtKB-KW"/>
</dbReference>
<dbReference type="AlphaFoldDB" id="G8ZPJ9"/>
<dbReference type="GO" id="GO:0034087">
    <property type="term" value="P:establishment of mitotic sister chromatid cohesion"/>
    <property type="evidence" value="ECO:0007669"/>
    <property type="project" value="EnsemblFungi"/>
</dbReference>
<keyword evidence="3" id="KW-0132">Cell division</keyword>
<name>G8ZPJ9_TORDE</name>
<dbReference type="RefSeq" id="XP_003679754.1">
    <property type="nucleotide sequence ID" value="XM_003679706.1"/>
</dbReference>
<dbReference type="InterPro" id="IPR019440">
    <property type="entry name" value="MAU2"/>
</dbReference>
<keyword evidence="9" id="KW-1185">Reference proteome</keyword>
<keyword evidence="5" id="KW-0159">Chromosome partition</keyword>
<gene>
    <name evidence="8" type="primary">TDEL0B04140</name>
    <name evidence="8" type="ORF">TDEL_0B04140</name>
</gene>
<keyword evidence="4" id="KW-0498">Mitosis</keyword>
<reference evidence="8 9" key="1">
    <citation type="journal article" date="2011" name="Proc. Natl. Acad. Sci. U.S.A.">
        <title>Evolutionary erosion of yeast sex chromosomes by mating-type switching accidents.</title>
        <authorList>
            <person name="Gordon J.L."/>
            <person name="Armisen D."/>
            <person name="Proux-Wera E."/>
            <person name="Oheigeartaigh S.S."/>
            <person name="Byrne K.P."/>
            <person name="Wolfe K.H."/>
        </authorList>
    </citation>
    <scope>NUCLEOTIDE SEQUENCE [LARGE SCALE GENOMIC DNA]</scope>
    <source>
        <strain evidence="9">ATCC 10662 / CBS 1146 / NBRC 0425 / NCYC 2629 / NRRL Y-866</strain>
    </source>
</reference>
<keyword evidence="7" id="KW-0131">Cell cycle</keyword>
<dbReference type="GeneID" id="11504622"/>
<dbReference type="GO" id="GO:0032116">
    <property type="term" value="C:SMC loading complex"/>
    <property type="evidence" value="ECO:0007669"/>
    <property type="project" value="EnsemblFungi"/>
</dbReference>